<organism evidence="2 3">
    <name type="scientific">Aphanomyces astaci</name>
    <name type="common">Crayfish plague agent</name>
    <dbReference type="NCBI Taxonomy" id="112090"/>
    <lineage>
        <taxon>Eukaryota</taxon>
        <taxon>Sar</taxon>
        <taxon>Stramenopiles</taxon>
        <taxon>Oomycota</taxon>
        <taxon>Saprolegniomycetes</taxon>
        <taxon>Saprolegniales</taxon>
        <taxon>Verrucalvaceae</taxon>
        <taxon>Aphanomyces</taxon>
    </lineage>
</organism>
<evidence type="ECO:0000256" key="1">
    <source>
        <dbReference type="SAM" id="MobiDB-lite"/>
    </source>
</evidence>
<dbReference type="AlphaFoldDB" id="A0A9X8HBR2"/>
<sequence length="128" mass="13752">MESGRQLERRHQEQWQSQRKGRNDAEPSAKKGCLKCGDMSMSHRVARCPKTAGEAETLLAAQDVTGVTRDVMDALDTAGGKVGTVPLSVPHLAYPYGSDAKPVVMMRSVKINCVTLDTTCGSLVCCAV</sequence>
<accession>A0A9X8HBR2</accession>
<evidence type="ECO:0000313" key="3">
    <source>
        <dbReference type="Proteomes" id="UP000275652"/>
    </source>
</evidence>
<protein>
    <submittedName>
        <fullName evidence="2">Uncharacterized protein</fullName>
    </submittedName>
</protein>
<name>A0A9X8HBR2_APHAT</name>
<reference evidence="2 3" key="1">
    <citation type="journal article" date="2018" name="J. Invertebr. Pathol.">
        <title>New genotyping method for the causative agent of crayfish plague (Aphanomyces astaci) based on whole genome data.</title>
        <authorList>
            <person name="Minardi D."/>
            <person name="Studholme D.J."/>
            <person name="van der Giezen M."/>
            <person name="Pretto T."/>
            <person name="Oidtmann B."/>
        </authorList>
    </citation>
    <scope>NUCLEOTIDE SEQUENCE [LARGE SCALE GENOMIC DNA]</scope>
    <source>
        <strain evidence="2 3">KB13</strain>
    </source>
</reference>
<evidence type="ECO:0000313" key="2">
    <source>
        <dbReference type="EMBL" id="RLO07765.1"/>
    </source>
</evidence>
<feature type="region of interest" description="Disordered" evidence="1">
    <location>
        <begin position="1"/>
        <end position="30"/>
    </location>
</feature>
<feature type="compositionally biased region" description="Basic and acidic residues" evidence="1">
    <location>
        <begin position="1"/>
        <end position="13"/>
    </location>
</feature>
<dbReference type="Proteomes" id="UP000275652">
    <property type="component" value="Unassembled WGS sequence"/>
</dbReference>
<dbReference type="EMBL" id="QUTI01022895">
    <property type="protein sequence ID" value="RLO07765.1"/>
    <property type="molecule type" value="Genomic_DNA"/>
</dbReference>
<comment type="caution">
    <text evidence="2">The sequence shown here is derived from an EMBL/GenBank/DDBJ whole genome shotgun (WGS) entry which is preliminary data.</text>
</comment>
<proteinExistence type="predicted"/>
<gene>
    <name evidence="2" type="ORF">DYB28_000658</name>
</gene>